<reference evidence="5" key="2">
    <citation type="submission" date="2023-05" db="EMBL/GenBank/DDBJ databases">
        <authorList>
            <person name="Schelkunov M.I."/>
        </authorList>
    </citation>
    <scope>NUCLEOTIDE SEQUENCE</scope>
    <source>
        <strain evidence="5">Hsosn_3</strain>
        <tissue evidence="5">Leaf</tissue>
    </source>
</reference>
<dbReference type="PROSITE" id="PS51471">
    <property type="entry name" value="FE2OG_OXY"/>
    <property type="match status" value="1"/>
</dbReference>
<organism evidence="5 6">
    <name type="scientific">Heracleum sosnowskyi</name>
    <dbReference type="NCBI Taxonomy" id="360622"/>
    <lineage>
        <taxon>Eukaryota</taxon>
        <taxon>Viridiplantae</taxon>
        <taxon>Streptophyta</taxon>
        <taxon>Embryophyta</taxon>
        <taxon>Tracheophyta</taxon>
        <taxon>Spermatophyta</taxon>
        <taxon>Magnoliopsida</taxon>
        <taxon>eudicotyledons</taxon>
        <taxon>Gunneridae</taxon>
        <taxon>Pentapetalae</taxon>
        <taxon>asterids</taxon>
        <taxon>campanulids</taxon>
        <taxon>Apiales</taxon>
        <taxon>Apiaceae</taxon>
        <taxon>Apioideae</taxon>
        <taxon>apioid superclade</taxon>
        <taxon>Tordylieae</taxon>
        <taxon>Tordyliinae</taxon>
        <taxon>Heracleum</taxon>
    </lineage>
</organism>
<dbReference type="Pfam" id="PF03171">
    <property type="entry name" value="2OG-FeII_Oxy"/>
    <property type="match status" value="1"/>
</dbReference>
<sequence>MKNMSLPYSSESYPPIFRQPNRPLCNSKNQDLCNDEVVIGPDTLPVIDFQCINEEKLHEACADWGVFRLVNHGIPTSLLNQLHETSKQVFNYSFESKQKLFSSSPVTYFWGTPALNSKGLPLQQPKNVNWMEGFNIALSQLSSHTHADNGDKDDDPLSTSFRYLIQEYGNHQSRIAEMINKAITDRLDQGSLDDSRHCSSYLSLSTGILRVYRYPALVQPNETSWGMDVHTDSSIISILNQDLVGGLQFLRHGHWHHVHPVPNTLIVNLGDMMQAISDDKYKSVKHRVKLNKYEERLSMGYFVFPDDDTLIQSSSYKPLTYSAFRAQVQQDIKAVGYKVGLQRFRQPS</sequence>
<evidence type="ECO:0000256" key="2">
    <source>
        <dbReference type="ARBA" id="ARBA00023004"/>
    </source>
</evidence>
<gene>
    <name evidence="5" type="ORF">POM88_030130</name>
</gene>
<dbReference type="InterPro" id="IPR026992">
    <property type="entry name" value="DIOX_N"/>
</dbReference>
<evidence type="ECO:0000313" key="5">
    <source>
        <dbReference type="EMBL" id="KAK1373937.1"/>
    </source>
</evidence>
<comment type="caution">
    <text evidence="5">The sequence shown here is derived from an EMBL/GenBank/DDBJ whole genome shotgun (WGS) entry which is preliminary data.</text>
</comment>
<dbReference type="GO" id="GO:0046872">
    <property type="term" value="F:metal ion binding"/>
    <property type="evidence" value="ECO:0007669"/>
    <property type="project" value="UniProtKB-KW"/>
</dbReference>
<accession>A0AAD8MIC7</accession>
<dbReference type="PANTHER" id="PTHR47990">
    <property type="entry name" value="2-OXOGLUTARATE (2OG) AND FE(II)-DEPENDENT OXYGENASE SUPERFAMILY PROTEIN-RELATED"/>
    <property type="match status" value="1"/>
</dbReference>
<dbReference type="Gene3D" id="2.60.120.330">
    <property type="entry name" value="B-lactam Antibiotic, Isopenicillin N Synthase, Chain"/>
    <property type="match status" value="1"/>
</dbReference>
<dbReference type="GO" id="GO:0016705">
    <property type="term" value="F:oxidoreductase activity, acting on paired donors, with incorporation or reduction of molecular oxygen"/>
    <property type="evidence" value="ECO:0007669"/>
    <property type="project" value="UniProtKB-ARBA"/>
</dbReference>
<protein>
    <submittedName>
        <fullName evidence="5">Gibberellin 2-beta-dioxygenase 8</fullName>
    </submittedName>
</protein>
<dbReference type="PRINTS" id="PR00682">
    <property type="entry name" value="IPNSYNTHASE"/>
</dbReference>
<dbReference type="EMBL" id="JAUIZM010000007">
    <property type="protein sequence ID" value="KAK1373937.1"/>
    <property type="molecule type" value="Genomic_DNA"/>
</dbReference>
<dbReference type="InterPro" id="IPR050231">
    <property type="entry name" value="Iron_ascorbate_oxido_reductase"/>
</dbReference>
<keyword evidence="1 3" id="KW-0479">Metal-binding</keyword>
<reference evidence="5" key="1">
    <citation type="submission" date="2023-02" db="EMBL/GenBank/DDBJ databases">
        <title>Genome of toxic invasive species Heracleum sosnowskyi carries increased number of genes despite the absence of recent whole-genome duplications.</title>
        <authorList>
            <person name="Schelkunov M."/>
            <person name="Shtratnikova V."/>
            <person name="Makarenko M."/>
            <person name="Klepikova A."/>
            <person name="Omelchenko D."/>
            <person name="Novikova G."/>
            <person name="Obukhova E."/>
            <person name="Bogdanov V."/>
            <person name="Penin A."/>
            <person name="Logacheva M."/>
        </authorList>
    </citation>
    <scope>NUCLEOTIDE SEQUENCE</scope>
    <source>
        <strain evidence="5">Hsosn_3</strain>
        <tissue evidence="5">Leaf</tissue>
    </source>
</reference>
<dbReference type="SUPFAM" id="SSF51197">
    <property type="entry name" value="Clavaminate synthase-like"/>
    <property type="match status" value="1"/>
</dbReference>
<proteinExistence type="inferred from homology"/>
<dbReference type="InterPro" id="IPR044861">
    <property type="entry name" value="IPNS-like_FE2OG_OXY"/>
</dbReference>
<evidence type="ECO:0000259" key="4">
    <source>
        <dbReference type="PROSITE" id="PS51471"/>
    </source>
</evidence>
<evidence type="ECO:0000256" key="3">
    <source>
        <dbReference type="RuleBase" id="RU003682"/>
    </source>
</evidence>
<keyword evidence="2 3" id="KW-0408">Iron</keyword>
<feature type="domain" description="Fe2OG dioxygenase" evidence="4">
    <location>
        <begin position="204"/>
        <end position="305"/>
    </location>
</feature>
<dbReference type="Pfam" id="PF14226">
    <property type="entry name" value="DIOX_N"/>
    <property type="match status" value="1"/>
</dbReference>
<dbReference type="Proteomes" id="UP001237642">
    <property type="component" value="Unassembled WGS sequence"/>
</dbReference>
<keyword evidence="3" id="KW-0560">Oxidoreductase</keyword>
<keyword evidence="6" id="KW-1185">Reference proteome</keyword>
<dbReference type="AlphaFoldDB" id="A0AAD8MIC7"/>
<dbReference type="InterPro" id="IPR027443">
    <property type="entry name" value="IPNS-like_sf"/>
</dbReference>
<evidence type="ECO:0000313" key="6">
    <source>
        <dbReference type="Proteomes" id="UP001237642"/>
    </source>
</evidence>
<comment type="similarity">
    <text evidence="3">Belongs to the iron/ascorbate-dependent oxidoreductase family.</text>
</comment>
<dbReference type="InterPro" id="IPR005123">
    <property type="entry name" value="Oxoglu/Fe-dep_dioxygenase_dom"/>
</dbReference>
<name>A0AAD8MIC7_9APIA</name>
<evidence type="ECO:0000256" key="1">
    <source>
        <dbReference type="ARBA" id="ARBA00022723"/>
    </source>
</evidence>